<gene>
    <name evidence="2" type="ORF">I551_7610</name>
</gene>
<keyword evidence="3" id="KW-1185">Reference proteome</keyword>
<feature type="region of interest" description="Disordered" evidence="1">
    <location>
        <begin position="42"/>
        <end position="67"/>
    </location>
</feature>
<evidence type="ECO:0000256" key="1">
    <source>
        <dbReference type="SAM" id="MobiDB-lite"/>
    </source>
</evidence>
<evidence type="ECO:0000313" key="3">
    <source>
        <dbReference type="Proteomes" id="UP000020681"/>
    </source>
</evidence>
<organism evidence="2 3">
    <name type="scientific">Mycobacterium ulcerans str. Harvey</name>
    <dbReference type="NCBI Taxonomy" id="1299332"/>
    <lineage>
        <taxon>Bacteria</taxon>
        <taxon>Bacillati</taxon>
        <taxon>Actinomycetota</taxon>
        <taxon>Actinomycetes</taxon>
        <taxon>Mycobacteriales</taxon>
        <taxon>Mycobacteriaceae</taxon>
        <taxon>Mycobacterium</taxon>
        <taxon>Mycobacterium ulcerans group</taxon>
    </lineage>
</organism>
<evidence type="ECO:0000313" key="2">
    <source>
        <dbReference type="EMBL" id="EUA85941.1"/>
    </source>
</evidence>
<sequence>MRAVPGAGDRAGAILPAARSAVINPANIKRVARELPPGYEVGSDVPEGAPPRALWHLGPVRPPRRRDARRLPIRAMGATSSPRGCPVRAPAASSMRWWFRCRRAGDRGRQRGR</sequence>
<accession>A0ABP3A5K9</accession>
<dbReference type="Proteomes" id="UP000020681">
    <property type="component" value="Unassembled WGS sequence"/>
</dbReference>
<dbReference type="EMBL" id="JAOL01000186">
    <property type="protein sequence ID" value="EUA85941.1"/>
    <property type="molecule type" value="Genomic_DNA"/>
</dbReference>
<comment type="caution">
    <text evidence="2">The sequence shown here is derived from an EMBL/GenBank/DDBJ whole genome shotgun (WGS) entry which is preliminary data.</text>
</comment>
<name>A0ABP3A5K9_MYCUL</name>
<reference evidence="2 3" key="1">
    <citation type="submission" date="2014-01" db="EMBL/GenBank/DDBJ databases">
        <authorList>
            <person name="Dobos K."/>
            <person name="Lenaerts A."/>
            <person name="Ordway D."/>
            <person name="DeGroote M.A."/>
            <person name="Parker T."/>
            <person name="Sizemore C."/>
            <person name="Tallon L.J."/>
            <person name="Sadzewicz L.K."/>
            <person name="Sengamalay N."/>
            <person name="Fraser C.M."/>
            <person name="Hine E."/>
            <person name="Shefchek K.A."/>
            <person name="Das S.P."/>
            <person name="Tettelin H."/>
        </authorList>
    </citation>
    <scope>NUCLEOTIDE SEQUENCE [LARGE SCALE GENOMIC DNA]</scope>
    <source>
        <strain evidence="2 3">Harvey</strain>
    </source>
</reference>
<proteinExistence type="predicted"/>
<protein>
    <submittedName>
        <fullName evidence="2">Uncharacterized protein</fullName>
    </submittedName>
</protein>